<accession>A0ACC5UJT1</accession>
<comment type="caution">
    <text evidence="1">The sequence shown here is derived from an EMBL/GenBank/DDBJ whole genome shotgun (WGS) entry which is preliminary data.</text>
</comment>
<organism evidence="1 2">
    <name type="scientific">Pseudomonas kurunegalensis</name>
    <dbReference type="NCBI Taxonomy" id="485880"/>
    <lineage>
        <taxon>Bacteria</taxon>
        <taxon>Pseudomonadati</taxon>
        <taxon>Pseudomonadota</taxon>
        <taxon>Gammaproteobacteria</taxon>
        <taxon>Pseudomonadales</taxon>
        <taxon>Pseudomonadaceae</taxon>
        <taxon>Pseudomonas</taxon>
    </lineage>
</organism>
<dbReference type="Proteomes" id="UP000624243">
    <property type="component" value="Unassembled WGS sequence"/>
</dbReference>
<evidence type="ECO:0000313" key="1">
    <source>
        <dbReference type="EMBL" id="MBV4514646.1"/>
    </source>
</evidence>
<proteinExistence type="predicted"/>
<gene>
    <name evidence="1" type="ORF">HU758_005425</name>
</gene>
<sequence>MTEITMQAVKPEICKKRFTKDDFLWVLGIYGCAVGGGSLFWPISLGLSGFWAMLILTLIAFPITYYSYRVLCQYISSGTVTAESTSNIVDTTRELLGDRAVRVLSIAYFMMIFPSLVVYAITMSNTFIDFFNTQLGIPGLNRPLVVIGVTLTALLIAQGKTTFVVKAIGLIVFPFIFSLIFFGLMGIPHWNTSFMATAHDYGGVSGIMGSVWSSLPMVIYAFSFTPIVSSFVAHYKKQYGSEAQQRIGRTLLIAIVVVVVTVVFFAWSCIFALSPQELQAARGENLTALSYMARKFDNPWLAISSQIIIFFAALKAYLAQYLATRESLKGIAKNYFGSSTEFVDGGMMKAIILTLVFAITVIPAIPNLDIIMLIKYFMVPVSVFVVYFLPQYAFYKSPRLHHLRGGLVNYFVLTIGLLCLFNGVQNIIKYLLH</sequence>
<dbReference type="EMBL" id="JABWSB020000003">
    <property type="protein sequence ID" value="MBV4514646.1"/>
    <property type="molecule type" value="Genomic_DNA"/>
</dbReference>
<protein>
    <submittedName>
        <fullName evidence="1">Uncharacterized protein</fullName>
    </submittedName>
</protein>
<evidence type="ECO:0000313" key="2">
    <source>
        <dbReference type="Proteomes" id="UP000624243"/>
    </source>
</evidence>
<name>A0ACC5UJT1_9PSED</name>
<reference evidence="1 2" key="1">
    <citation type="journal article" date="2020" name="Microorganisms">
        <title>Reliable Identification of Environmental Pseudomonas Isolates Using the rpoD Gene.</title>
        <authorList>
            <consortium name="The Broad Institute Genome Sequencing Platform"/>
            <person name="Girard L."/>
            <person name="Lood C."/>
            <person name="Rokni-Zadeh H."/>
            <person name="van Noort V."/>
            <person name="Lavigne R."/>
            <person name="De Mot R."/>
        </authorList>
    </citation>
    <scope>NUCLEOTIDE SEQUENCE [LARGE SCALE GENOMIC DNA]</scope>
    <source>
        <strain evidence="1 2">RW1P2</strain>
    </source>
</reference>
<keyword evidence="2" id="KW-1185">Reference proteome</keyword>